<dbReference type="InterPro" id="IPR050884">
    <property type="entry name" value="CNP_phosphodiesterase-III"/>
</dbReference>
<dbReference type="Pfam" id="PF00149">
    <property type="entry name" value="Metallophos"/>
    <property type="match status" value="1"/>
</dbReference>
<comment type="similarity">
    <text evidence="4">Belongs to the cyclic nucleotide phosphodiesterase class-III family.</text>
</comment>
<sequence length="270" mass="29538">MKIIQITDTHFVPPGRTLYNLDPAASLRRIVADINERHADADLVVITGDLANDGDEDAYRLLLDTLAPLPCEVRLLLGNHDDRGSFRRVFPDASVDSQGFIQSALTTPDGALRLLFLDSHEPETTGGKYCPARLGWLATELAKTPDVPAVIFIHHPPFDAGFAHFKHIGFHDPEPLMEVLRAHPAGIRHLFFGHIHISLSGITECGISYTSGRGASHQFIVEPKNPRPWWSAGTGPNYTVITQRGGGLRAMHVDTLDAQPLAQANECLGP</sequence>
<dbReference type="GO" id="GO:0004112">
    <property type="term" value="F:cyclic-nucleotide phosphodiesterase activity"/>
    <property type="evidence" value="ECO:0007669"/>
    <property type="project" value="InterPro"/>
</dbReference>
<evidence type="ECO:0000313" key="7">
    <source>
        <dbReference type="Proteomes" id="UP000235803"/>
    </source>
</evidence>
<evidence type="ECO:0000259" key="5">
    <source>
        <dbReference type="Pfam" id="PF00149"/>
    </source>
</evidence>
<proteinExistence type="inferred from homology"/>
<keyword evidence="2" id="KW-0378">Hydrolase</keyword>
<dbReference type="EMBL" id="PNRF01000041">
    <property type="protein sequence ID" value="PMR72833.1"/>
    <property type="molecule type" value="Genomic_DNA"/>
</dbReference>
<feature type="domain" description="Calcineurin-like phosphoesterase" evidence="5">
    <location>
        <begin position="1"/>
        <end position="197"/>
    </location>
</feature>
<dbReference type="AlphaFoldDB" id="A0A2N7TXB9"/>
<reference evidence="6 7" key="1">
    <citation type="submission" date="2018-01" db="EMBL/GenBank/DDBJ databases">
        <title>Halomonas endophytica sp. nov., isolated from storage liquid in the stems of Populus euphratica.</title>
        <authorList>
            <person name="Chen C."/>
        </authorList>
    </citation>
    <scope>NUCLEOTIDE SEQUENCE [LARGE SCALE GENOMIC DNA]</scope>
    <source>
        <strain evidence="6 7">MC28</strain>
    </source>
</reference>
<evidence type="ECO:0000256" key="3">
    <source>
        <dbReference type="ARBA" id="ARBA00023004"/>
    </source>
</evidence>
<dbReference type="SUPFAM" id="SSF56300">
    <property type="entry name" value="Metallo-dependent phosphatases"/>
    <property type="match status" value="1"/>
</dbReference>
<dbReference type="InterPro" id="IPR026575">
    <property type="entry name" value="GpdQ/CpdA-like"/>
</dbReference>
<name>A0A2N7TXB9_9GAMM</name>
<evidence type="ECO:0000256" key="4">
    <source>
        <dbReference type="ARBA" id="ARBA00025742"/>
    </source>
</evidence>
<dbReference type="CDD" id="cd07402">
    <property type="entry name" value="MPP_GpdQ"/>
    <property type="match status" value="1"/>
</dbReference>
<dbReference type="InterPro" id="IPR004843">
    <property type="entry name" value="Calcineurin-like_PHP"/>
</dbReference>
<evidence type="ECO:0000313" key="6">
    <source>
        <dbReference type="EMBL" id="PMR72833.1"/>
    </source>
</evidence>
<dbReference type="RefSeq" id="WP_102655055.1">
    <property type="nucleotide sequence ID" value="NZ_PNRF01000041.1"/>
</dbReference>
<accession>A0A2N7TXB9</accession>
<evidence type="ECO:0000256" key="2">
    <source>
        <dbReference type="ARBA" id="ARBA00022801"/>
    </source>
</evidence>
<dbReference type="OrthoDB" id="9784378at2"/>
<dbReference type="InterPro" id="IPR029052">
    <property type="entry name" value="Metallo-depent_PP-like"/>
</dbReference>
<dbReference type="PANTHER" id="PTHR42988">
    <property type="entry name" value="PHOSPHOHYDROLASE"/>
    <property type="match status" value="1"/>
</dbReference>
<keyword evidence="1" id="KW-0479">Metal-binding</keyword>
<dbReference type="Proteomes" id="UP000235803">
    <property type="component" value="Unassembled WGS sequence"/>
</dbReference>
<keyword evidence="7" id="KW-1185">Reference proteome</keyword>
<organism evidence="6 7">
    <name type="scientific">Billgrantia endophytica</name>
    <dbReference type="NCBI Taxonomy" id="2033802"/>
    <lineage>
        <taxon>Bacteria</taxon>
        <taxon>Pseudomonadati</taxon>
        <taxon>Pseudomonadota</taxon>
        <taxon>Gammaproteobacteria</taxon>
        <taxon>Oceanospirillales</taxon>
        <taxon>Halomonadaceae</taxon>
        <taxon>Billgrantia</taxon>
    </lineage>
</organism>
<dbReference type="PANTHER" id="PTHR42988:SF2">
    <property type="entry name" value="CYCLIC NUCLEOTIDE PHOSPHODIESTERASE CBUA0032-RELATED"/>
    <property type="match status" value="1"/>
</dbReference>
<dbReference type="GO" id="GO:0046872">
    <property type="term" value="F:metal ion binding"/>
    <property type="evidence" value="ECO:0007669"/>
    <property type="project" value="UniProtKB-KW"/>
</dbReference>
<evidence type="ECO:0000256" key="1">
    <source>
        <dbReference type="ARBA" id="ARBA00022723"/>
    </source>
</evidence>
<protein>
    <submittedName>
        <fullName evidence="6">Phosphodiesterase</fullName>
    </submittedName>
</protein>
<keyword evidence="3" id="KW-0408">Iron</keyword>
<dbReference type="Gene3D" id="3.60.21.10">
    <property type="match status" value="1"/>
</dbReference>
<gene>
    <name evidence="6" type="ORF">C1H69_19505</name>
</gene>
<comment type="caution">
    <text evidence="6">The sequence shown here is derived from an EMBL/GenBank/DDBJ whole genome shotgun (WGS) entry which is preliminary data.</text>
</comment>